<accession>A0A9W8G6L7</accession>
<dbReference type="PROSITE" id="PS50102">
    <property type="entry name" value="RRM"/>
    <property type="match status" value="1"/>
</dbReference>
<name>A0A9W8G6L7_9FUNG</name>
<dbReference type="Gene3D" id="2.60.120.590">
    <property type="entry name" value="Alpha-ketoglutarate-dependent dioxygenase AlkB-like"/>
    <property type="match status" value="1"/>
</dbReference>
<dbReference type="GO" id="GO:0032451">
    <property type="term" value="F:demethylase activity"/>
    <property type="evidence" value="ECO:0007669"/>
    <property type="project" value="TreeGrafter"/>
</dbReference>
<comment type="caution">
    <text evidence="5">The sequence shown here is derived from an EMBL/GenBank/DDBJ whole genome shotgun (WGS) entry which is preliminary data.</text>
</comment>
<dbReference type="InterPro" id="IPR000504">
    <property type="entry name" value="RRM_dom"/>
</dbReference>
<dbReference type="GO" id="GO:0070988">
    <property type="term" value="P:demethylation"/>
    <property type="evidence" value="ECO:0007669"/>
    <property type="project" value="InterPro"/>
</dbReference>
<dbReference type="InterPro" id="IPR027450">
    <property type="entry name" value="AlkB-like"/>
</dbReference>
<evidence type="ECO:0000259" key="3">
    <source>
        <dbReference type="PROSITE" id="PS50102"/>
    </source>
</evidence>
<dbReference type="Pfam" id="PF13532">
    <property type="entry name" value="2OG-FeII_Oxy_2"/>
    <property type="match status" value="1"/>
</dbReference>
<proteinExistence type="inferred from homology"/>
<evidence type="ECO:0000313" key="5">
    <source>
        <dbReference type="EMBL" id="KAJ2674167.1"/>
    </source>
</evidence>
<dbReference type="GO" id="GO:0016491">
    <property type="term" value="F:oxidoreductase activity"/>
    <property type="evidence" value="ECO:0007669"/>
    <property type="project" value="TreeGrafter"/>
</dbReference>
<dbReference type="InterPro" id="IPR035979">
    <property type="entry name" value="RBD_domain_sf"/>
</dbReference>
<dbReference type="SUPFAM" id="SSF54928">
    <property type="entry name" value="RNA-binding domain, RBD"/>
    <property type="match status" value="1"/>
</dbReference>
<comment type="similarity">
    <text evidence="1">Belongs to the alkB family.</text>
</comment>
<dbReference type="Gene3D" id="3.30.70.330">
    <property type="match status" value="1"/>
</dbReference>
<dbReference type="GO" id="GO:0003723">
    <property type="term" value="F:RNA binding"/>
    <property type="evidence" value="ECO:0007669"/>
    <property type="project" value="UniProtKB-UniRule"/>
</dbReference>
<organism evidence="5 6">
    <name type="scientific">Coemansia spiralis</name>
    <dbReference type="NCBI Taxonomy" id="417178"/>
    <lineage>
        <taxon>Eukaryota</taxon>
        <taxon>Fungi</taxon>
        <taxon>Fungi incertae sedis</taxon>
        <taxon>Zoopagomycota</taxon>
        <taxon>Kickxellomycotina</taxon>
        <taxon>Kickxellomycetes</taxon>
        <taxon>Kickxellales</taxon>
        <taxon>Kickxellaceae</taxon>
        <taxon>Coemansia</taxon>
    </lineage>
</organism>
<dbReference type="AlphaFoldDB" id="A0A9W8G6L7"/>
<dbReference type="Pfam" id="PF00076">
    <property type="entry name" value="RRM_1"/>
    <property type="match status" value="1"/>
</dbReference>
<dbReference type="SUPFAM" id="SSF51197">
    <property type="entry name" value="Clavaminate synthase-like"/>
    <property type="match status" value="1"/>
</dbReference>
<feature type="domain" description="Fe2OG dioxygenase" evidence="4">
    <location>
        <begin position="290"/>
        <end position="392"/>
    </location>
</feature>
<feature type="domain" description="RRM" evidence="3">
    <location>
        <begin position="94"/>
        <end position="173"/>
    </location>
</feature>
<dbReference type="PANTHER" id="PTHR12463:SF1">
    <property type="entry name" value="2-OXOGLUTARATE AND FE-DEPENDENT OXYGENASE FAMILY PROTEIN"/>
    <property type="match status" value="1"/>
</dbReference>
<evidence type="ECO:0008006" key="7">
    <source>
        <dbReference type="Google" id="ProtNLM"/>
    </source>
</evidence>
<dbReference type="InterPro" id="IPR032857">
    <property type="entry name" value="ALKBH4"/>
</dbReference>
<evidence type="ECO:0000256" key="1">
    <source>
        <dbReference type="ARBA" id="ARBA00007879"/>
    </source>
</evidence>
<dbReference type="InterPro" id="IPR037151">
    <property type="entry name" value="AlkB-like_sf"/>
</dbReference>
<keyword evidence="2" id="KW-0694">RNA-binding</keyword>
<reference evidence="5" key="1">
    <citation type="submission" date="2022-07" db="EMBL/GenBank/DDBJ databases">
        <title>Phylogenomic reconstructions and comparative analyses of Kickxellomycotina fungi.</title>
        <authorList>
            <person name="Reynolds N.K."/>
            <person name="Stajich J.E."/>
            <person name="Barry K."/>
            <person name="Grigoriev I.V."/>
            <person name="Crous P."/>
            <person name="Smith M.E."/>
        </authorList>
    </citation>
    <scope>NUCLEOTIDE SEQUENCE</scope>
    <source>
        <strain evidence="5">NRRL 3115</strain>
    </source>
</reference>
<evidence type="ECO:0000259" key="4">
    <source>
        <dbReference type="PROSITE" id="PS51471"/>
    </source>
</evidence>
<dbReference type="PANTHER" id="PTHR12463">
    <property type="entry name" value="OXYGENASE-RELATED"/>
    <property type="match status" value="1"/>
</dbReference>
<evidence type="ECO:0000256" key="2">
    <source>
        <dbReference type="PROSITE-ProRule" id="PRU00176"/>
    </source>
</evidence>
<evidence type="ECO:0000313" key="6">
    <source>
        <dbReference type="Proteomes" id="UP001151518"/>
    </source>
</evidence>
<sequence length="424" mass="48103">MENSMAAAPTIKASAQDIPNDIDSGLFGLQVLASDSDSESVNSHTSMADVKKVTRRLRNEAYQMNKRRERAYATFIRMEGLSSVEEVFDKNPQQAMCIINIGFGDIGGATTEQIESVFGQFGGFEHVVSKHGKPYTFVVFKTADAAQAAYAKTYGKLFNELCDKPLLLEYLNQHSFKKLLGMTLGEYSDDCALDESRGLYYIADFITKEEEQSIMQYIRKDEEQEATNNGGPTKWLRVQKRYVKHYGHSFDYHIKHVGDASLAASQSLPSWMWPFIERMKQKLLIYADQTPNQLTIQRYPTGAGISFHTDSHTSFTDIIMILSMGTPVQMDFQKPESGATMSLDLEPRSLVLMAGEARYGWQHAIHMRRSDLVAGRVRERSERWSITMRTINKRMACNCAYPELCDTNEETVQRLRKERGIPAL</sequence>
<dbReference type="InterPro" id="IPR005123">
    <property type="entry name" value="Oxoglu/Fe-dep_dioxygenase_dom"/>
</dbReference>
<dbReference type="Proteomes" id="UP001151518">
    <property type="component" value="Unassembled WGS sequence"/>
</dbReference>
<dbReference type="EMBL" id="JANBTW010000060">
    <property type="protein sequence ID" value="KAJ2674167.1"/>
    <property type="molecule type" value="Genomic_DNA"/>
</dbReference>
<dbReference type="InterPro" id="IPR012677">
    <property type="entry name" value="Nucleotide-bd_a/b_plait_sf"/>
</dbReference>
<dbReference type="PROSITE" id="PS51471">
    <property type="entry name" value="FE2OG_OXY"/>
    <property type="match status" value="1"/>
</dbReference>
<protein>
    <recommendedName>
        <fullName evidence="7">Fe2OG dioxygenase domain-containing protein</fullName>
    </recommendedName>
</protein>
<gene>
    <name evidence="5" type="ORF">GGI25_004460</name>
</gene>
<dbReference type="OrthoDB" id="271595at2759"/>